<dbReference type="SMART" id="SM00418">
    <property type="entry name" value="HTH_ARSR"/>
    <property type="match status" value="1"/>
</dbReference>
<proteinExistence type="predicted"/>
<gene>
    <name evidence="2" type="ORF">MZO42_12545</name>
</gene>
<dbReference type="CDD" id="cd00090">
    <property type="entry name" value="HTH_ARSR"/>
    <property type="match status" value="1"/>
</dbReference>
<dbReference type="PRINTS" id="PR00778">
    <property type="entry name" value="HTHARSR"/>
</dbReference>
<sequence>MTTITSLASVAALIGDPTRTAMLVTLIDGRALTAGELAEAAGVAAPTASGHLGRLHEAGLLALERQGRHRYYRIASAEVAATLEGLMTLAGTLKAAARARPVRTGPRDLALRRARLCYDHLAGEVAVAIADAMTTRGQLDFAQDGGALTDKGIALLATLGIDAIAPRGRGATFCRPCLDWSERRPHIGGAVGRALYAAFEQNGWMRRAAAGRAVQITPRGATELHRHFGLPTAGDDDSRARR</sequence>
<dbReference type="PROSITE" id="PS50987">
    <property type="entry name" value="HTH_ARSR_2"/>
    <property type="match status" value="1"/>
</dbReference>
<dbReference type="Gene3D" id="1.10.10.10">
    <property type="entry name" value="Winged helix-like DNA-binding domain superfamily/Winged helix DNA-binding domain"/>
    <property type="match status" value="1"/>
</dbReference>
<dbReference type="EMBL" id="JALMLT010000003">
    <property type="protein sequence ID" value="MDT8759527.1"/>
    <property type="molecule type" value="Genomic_DNA"/>
</dbReference>
<evidence type="ECO:0000259" key="1">
    <source>
        <dbReference type="PROSITE" id="PS50987"/>
    </source>
</evidence>
<dbReference type="PANTHER" id="PTHR39168:SF1">
    <property type="entry name" value="TRANSCRIPTIONAL REGULATORY PROTEIN"/>
    <property type="match status" value="1"/>
</dbReference>
<dbReference type="InterPro" id="IPR011991">
    <property type="entry name" value="ArsR-like_HTH"/>
</dbReference>
<accession>A0ABU3N6X8</accession>
<dbReference type="SUPFAM" id="SSF46785">
    <property type="entry name" value="Winged helix' DNA-binding domain"/>
    <property type="match status" value="1"/>
</dbReference>
<evidence type="ECO:0000313" key="2">
    <source>
        <dbReference type="EMBL" id="MDT8759527.1"/>
    </source>
</evidence>
<reference evidence="2" key="1">
    <citation type="submission" date="2022-04" db="EMBL/GenBank/DDBJ databases">
        <title>Tomato heritable bacteria conferring resistance against bacterial wilt.</title>
        <authorList>
            <person name="Yin J."/>
        </authorList>
    </citation>
    <scope>NUCLEOTIDE SEQUENCE</scope>
    <source>
        <strain evidence="2">Cra20</strain>
    </source>
</reference>
<dbReference type="InterPro" id="IPR001845">
    <property type="entry name" value="HTH_ArsR_DNA-bd_dom"/>
</dbReference>
<feature type="domain" description="HTH arsR-type" evidence="1">
    <location>
        <begin position="1"/>
        <end position="94"/>
    </location>
</feature>
<comment type="caution">
    <text evidence="2">The sequence shown here is derived from an EMBL/GenBank/DDBJ whole genome shotgun (WGS) entry which is preliminary data.</text>
</comment>
<dbReference type="NCBIfam" id="NF033788">
    <property type="entry name" value="HTH_metalloreg"/>
    <property type="match status" value="1"/>
</dbReference>
<dbReference type="Pfam" id="PF12840">
    <property type="entry name" value="HTH_20"/>
    <property type="match status" value="1"/>
</dbReference>
<dbReference type="InterPro" id="IPR052543">
    <property type="entry name" value="HTH_Metal-responsive_Reg"/>
</dbReference>
<dbReference type="InterPro" id="IPR036388">
    <property type="entry name" value="WH-like_DNA-bd_sf"/>
</dbReference>
<dbReference type="InterPro" id="IPR036390">
    <property type="entry name" value="WH_DNA-bd_sf"/>
</dbReference>
<name>A0ABU3N6X8_9SPHN</name>
<protein>
    <submittedName>
        <fullName evidence="2">ArsR family transcriptional regulator</fullName>
    </submittedName>
</protein>
<organism evidence="2">
    <name type="scientific">Sphingomonas psychrotolerans</name>
    <dbReference type="NCBI Taxonomy" id="1327635"/>
    <lineage>
        <taxon>Bacteria</taxon>
        <taxon>Pseudomonadati</taxon>
        <taxon>Pseudomonadota</taxon>
        <taxon>Alphaproteobacteria</taxon>
        <taxon>Sphingomonadales</taxon>
        <taxon>Sphingomonadaceae</taxon>
        <taxon>Sphingomonas</taxon>
    </lineage>
</organism>
<dbReference type="PANTHER" id="PTHR39168">
    <property type="entry name" value="TRANSCRIPTIONAL REGULATOR-RELATED"/>
    <property type="match status" value="1"/>
</dbReference>